<evidence type="ECO:0000313" key="2">
    <source>
        <dbReference type="Proteomes" id="UP000179183"/>
    </source>
</evidence>
<dbReference type="AlphaFoldDB" id="A0A1G2HX01"/>
<evidence type="ECO:0000313" key="1">
    <source>
        <dbReference type="EMBL" id="OGZ67066.1"/>
    </source>
</evidence>
<dbReference type="Proteomes" id="UP000179183">
    <property type="component" value="Unassembled WGS sequence"/>
</dbReference>
<reference evidence="1 2" key="1">
    <citation type="journal article" date="2016" name="Nat. Commun.">
        <title>Thousands of microbial genomes shed light on interconnected biogeochemical processes in an aquifer system.</title>
        <authorList>
            <person name="Anantharaman K."/>
            <person name="Brown C.T."/>
            <person name="Hug L.A."/>
            <person name="Sharon I."/>
            <person name="Castelle C.J."/>
            <person name="Probst A.J."/>
            <person name="Thomas B.C."/>
            <person name="Singh A."/>
            <person name="Wilkins M.J."/>
            <person name="Karaoz U."/>
            <person name="Brodie E.L."/>
            <person name="Williams K.H."/>
            <person name="Hubbard S.S."/>
            <person name="Banfield J.F."/>
        </authorList>
    </citation>
    <scope>NUCLEOTIDE SEQUENCE [LARGE SCALE GENOMIC DNA]</scope>
</reference>
<proteinExistence type="predicted"/>
<comment type="caution">
    <text evidence="1">The sequence shown here is derived from an EMBL/GenBank/DDBJ whole genome shotgun (WGS) entry which is preliminary data.</text>
</comment>
<gene>
    <name evidence="1" type="ORF">A3D34_01500</name>
</gene>
<protein>
    <submittedName>
        <fullName evidence="1">Uncharacterized protein</fullName>
    </submittedName>
</protein>
<accession>A0A1G2HX01</accession>
<sequence>MGMFDSVIADFKCPYCAYELSKEEMEMTRSEKDDTWQTKATLKLLDTYKIGDEPKFGNVKIKEGWMEVHHVCPKCKKFVDSEIEIKDYALSDKISYEKSN</sequence>
<organism evidence="1 2">
    <name type="scientific">Candidatus Staskawiczbacteria bacterium RIFCSPHIGHO2_02_FULL_33_16</name>
    <dbReference type="NCBI Taxonomy" id="1802204"/>
    <lineage>
        <taxon>Bacteria</taxon>
        <taxon>Candidatus Staskawicziibacteriota</taxon>
    </lineage>
</organism>
<name>A0A1G2HX01_9BACT</name>
<dbReference type="EMBL" id="MHOQ01000013">
    <property type="protein sequence ID" value="OGZ67066.1"/>
    <property type="molecule type" value="Genomic_DNA"/>
</dbReference>